<evidence type="ECO:0000256" key="4">
    <source>
        <dbReference type="RuleBase" id="RU361168"/>
    </source>
</evidence>
<dbReference type="InterPro" id="IPR002241">
    <property type="entry name" value="Glyco_hydro_27"/>
</dbReference>
<comment type="caution">
    <text evidence="5">The sequence shown here is derived from an EMBL/GenBank/DDBJ whole genome shotgun (WGS) entry which is preliminary data.</text>
</comment>
<dbReference type="Gene3D" id="3.20.20.70">
    <property type="entry name" value="Aldolase class I"/>
    <property type="match status" value="1"/>
</dbReference>
<name>A0AAV0HY49_9ROSI</name>
<dbReference type="Pfam" id="PF16499">
    <property type="entry name" value="Melibiase_2"/>
    <property type="match status" value="1"/>
</dbReference>
<organism evidence="5 6">
    <name type="scientific">Linum tenue</name>
    <dbReference type="NCBI Taxonomy" id="586396"/>
    <lineage>
        <taxon>Eukaryota</taxon>
        <taxon>Viridiplantae</taxon>
        <taxon>Streptophyta</taxon>
        <taxon>Embryophyta</taxon>
        <taxon>Tracheophyta</taxon>
        <taxon>Spermatophyta</taxon>
        <taxon>Magnoliopsida</taxon>
        <taxon>eudicotyledons</taxon>
        <taxon>Gunneridae</taxon>
        <taxon>Pentapetalae</taxon>
        <taxon>rosids</taxon>
        <taxon>fabids</taxon>
        <taxon>Malpighiales</taxon>
        <taxon>Linaceae</taxon>
        <taxon>Linum</taxon>
    </lineage>
</organism>
<gene>
    <name evidence="5" type="ORF">LITE_LOCUS6677</name>
</gene>
<protein>
    <recommendedName>
        <fullName evidence="4">Alpha-galactosidase</fullName>
        <ecNumber evidence="4">3.2.1.22</ecNumber>
    </recommendedName>
    <alternativeName>
        <fullName evidence="4">Melibiase</fullName>
    </alternativeName>
</protein>
<dbReference type="PANTHER" id="PTHR11452:SF42">
    <property type="entry name" value="ALPHA-GALACTOSIDASE"/>
    <property type="match status" value="1"/>
</dbReference>
<proteinExistence type="inferred from homology"/>
<dbReference type="InterPro" id="IPR013785">
    <property type="entry name" value="Aldolase_TIM"/>
</dbReference>
<evidence type="ECO:0000256" key="1">
    <source>
        <dbReference type="ARBA" id="ARBA00009743"/>
    </source>
</evidence>
<accession>A0AAV0HY49</accession>
<dbReference type="SUPFAM" id="SSF51445">
    <property type="entry name" value="(Trans)glycosidases"/>
    <property type="match status" value="1"/>
</dbReference>
<dbReference type="PANTHER" id="PTHR11452">
    <property type="entry name" value="ALPHA-GALACTOSIDASE/ALPHA-N-ACETYLGALACTOSAMINIDASE"/>
    <property type="match status" value="1"/>
</dbReference>
<keyword evidence="6" id="KW-1185">Reference proteome</keyword>
<dbReference type="EC" id="3.2.1.22" evidence="4"/>
<evidence type="ECO:0000256" key="3">
    <source>
        <dbReference type="ARBA" id="ARBA00023295"/>
    </source>
</evidence>
<keyword evidence="4" id="KW-1015">Disulfide bond</keyword>
<sequence length="278" mass="30957">MKKMVGNGGQHDVGMKEKVCGWVPEGFMSVNTSLGAGKAFLKSIHHQYIEWGVDFIKHDCVFGSDLSVDEITIVSQMMKEADHPITYSLSPGTSATPSMAKQVSGLANMYRITTDDWDSWRDVASHLNITRNFADAEMIGGSGLLGKSWPDLDMLPLGWLTDLGKLAFDYIASRLTLDEQRTQMTPWSMAKSPLMFGGEVRKLDENATFDIITNPTLLEINHFSSNNSEVSRHVSLFVFAVTETRPISTHSSICRFILLVATKPEHGSRAEEQIWIQI</sequence>
<comment type="catalytic activity">
    <reaction evidence="4">
        <text>Hydrolysis of terminal, non-reducing alpha-D-galactose residues in alpha-D-galactosides, including galactose oligosaccharides, galactomannans and galactolipids.</text>
        <dbReference type="EC" id="3.2.1.22"/>
    </reaction>
</comment>
<dbReference type="PRINTS" id="PR00740">
    <property type="entry name" value="GLHYDRLASE27"/>
</dbReference>
<keyword evidence="2 4" id="KW-0378">Hydrolase</keyword>
<evidence type="ECO:0000313" key="6">
    <source>
        <dbReference type="Proteomes" id="UP001154282"/>
    </source>
</evidence>
<evidence type="ECO:0000313" key="5">
    <source>
        <dbReference type="EMBL" id="CAI0390302.1"/>
    </source>
</evidence>
<comment type="similarity">
    <text evidence="1 4">Belongs to the glycosyl hydrolase 27 family.</text>
</comment>
<dbReference type="GO" id="GO:0005975">
    <property type="term" value="P:carbohydrate metabolic process"/>
    <property type="evidence" value="ECO:0007669"/>
    <property type="project" value="InterPro"/>
</dbReference>
<dbReference type="AlphaFoldDB" id="A0AAV0HY49"/>
<evidence type="ECO:0000256" key="2">
    <source>
        <dbReference type="ARBA" id="ARBA00022801"/>
    </source>
</evidence>
<reference evidence="5" key="1">
    <citation type="submission" date="2022-08" db="EMBL/GenBank/DDBJ databases">
        <authorList>
            <person name="Gutierrez-Valencia J."/>
        </authorList>
    </citation>
    <scope>NUCLEOTIDE SEQUENCE</scope>
</reference>
<keyword evidence="3 4" id="KW-0326">Glycosidase</keyword>
<dbReference type="InterPro" id="IPR017853">
    <property type="entry name" value="GH"/>
</dbReference>
<dbReference type="EMBL" id="CAMGYJ010000003">
    <property type="protein sequence ID" value="CAI0390302.1"/>
    <property type="molecule type" value="Genomic_DNA"/>
</dbReference>
<dbReference type="GO" id="GO:0004557">
    <property type="term" value="F:alpha-galactosidase activity"/>
    <property type="evidence" value="ECO:0007669"/>
    <property type="project" value="UniProtKB-EC"/>
</dbReference>
<dbReference type="Proteomes" id="UP001154282">
    <property type="component" value="Unassembled WGS sequence"/>
</dbReference>